<dbReference type="Pfam" id="PF00905">
    <property type="entry name" value="Transpeptidase"/>
    <property type="match status" value="1"/>
</dbReference>
<dbReference type="PANTHER" id="PTHR30627:SF1">
    <property type="entry name" value="PEPTIDOGLYCAN D,D-TRANSPEPTIDASE FTSI"/>
    <property type="match status" value="1"/>
</dbReference>
<evidence type="ECO:0000256" key="2">
    <source>
        <dbReference type="ARBA" id="ARBA00023136"/>
    </source>
</evidence>
<feature type="transmembrane region" description="Helical" evidence="3">
    <location>
        <begin position="7"/>
        <end position="24"/>
    </location>
</feature>
<accession>A0A1G2CBE9</accession>
<dbReference type="InterPro" id="IPR036138">
    <property type="entry name" value="PBP_dimer_sf"/>
</dbReference>
<feature type="domain" description="Penicillin-binding protein dimerisation" evidence="5">
    <location>
        <begin position="51"/>
        <end position="185"/>
    </location>
</feature>
<reference evidence="6 7" key="1">
    <citation type="journal article" date="2016" name="Nat. Commun.">
        <title>Thousands of microbial genomes shed light on interconnected biogeochemical processes in an aquifer system.</title>
        <authorList>
            <person name="Anantharaman K."/>
            <person name="Brown C.T."/>
            <person name="Hug L.A."/>
            <person name="Sharon I."/>
            <person name="Castelle C.J."/>
            <person name="Probst A.J."/>
            <person name="Thomas B.C."/>
            <person name="Singh A."/>
            <person name="Wilkins M.J."/>
            <person name="Karaoz U."/>
            <person name="Brodie E.L."/>
            <person name="Williams K.H."/>
            <person name="Hubbard S.S."/>
            <person name="Banfield J.F."/>
        </authorList>
    </citation>
    <scope>NUCLEOTIDE SEQUENCE [LARGE SCALE GENOMIC DNA]</scope>
</reference>
<comment type="caution">
    <text evidence="6">The sequence shown here is derived from an EMBL/GenBank/DDBJ whole genome shotgun (WGS) entry which is preliminary data.</text>
</comment>
<dbReference type="InterPro" id="IPR012338">
    <property type="entry name" value="Beta-lactam/transpept-like"/>
</dbReference>
<evidence type="ECO:0000256" key="1">
    <source>
        <dbReference type="ARBA" id="ARBA00004370"/>
    </source>
</evidence>
<dbReference type="Gene3D" id="3.30.450.330">
    <property type="match status" value="1"/>
</dbReference>
<dbReference type="AlphaFoldDB" id="A0A1G2CBE9"/>
<evidence type="ECO:0000259" key="4">
    <source>
        <dbReference type="Pfam" id="PF00905"/>
    </source>
</evidence>
<keyword evidence="2 3" id="KW-0472">Membrane</keyword>
<name>A0A1G2CBE9_9BACT</name>
<dbReference type="GO" id="GO:0008658">
    <property type="term" value="F:penicillin binding"/>
    <property type="evidence" value="ECO:0007669"/>
    <property type="project" value="InterPro"/>
</dbReference>
<evidence type="ECO:0000313" key="6">
    <source>
        <dbReference type="EMBL" id="OGY97990.1"/>
    </source>
</evidence>
<evidence type="ECO:0000259" key="5">
    <source>
        <dbReference type="Pfam" id="PF03717"/>
    </source>
</evidence>
<proteinExistence type="predicted"/>
<gene>
    <name evidence="6" type="ORF">A2855_02435</name>
</gene>
<dbReference type="Gene3D" id="3.90.1310.10">
    <property type="entry name" value="Penicillin-binding protein 2a (Domain 2)"/>
    <property type="match status" value="1"/>
</dbReference>
<sequence length="531" mass="57017">MGSRFTLLAIGVVLSYGFLFFHLYQIQVLGNQEYKAVAESQYAASLGLPSASRGSIYFTDLDGKRVPAAFNKDFPVIYAVPSVIQDPAATAAQASLILGHPAQTLENYFAKKSSQYVLLDKNPDAATVAKVVAAKIKGIYTEFIPRRFYPFDSMAAQVLGFVGPNTDNNGVSGKYGVEKLYDEELVRRTDVTLTIDPTIQAQGEHVVQKLLAKHGGRKASMIVEDVRTGRILAMGSAPAFDPNSYASTTNIARFLNPLIQEIYEPGSVMKIVTMASALDSGKITPETTYNDTGELKLDGYTIHNWDLKAHGVVTMTEAIEGSLNTGAAFAQQRTGNAPFRGYLEKFGFGQKTGIELPGELAGDLRQLAQGKPQVNFATASFGQGIAITPLEMLQSLATVANGGVMMKPYVDVATGPEEVRRVVSAKAAGQATQMMVAAVDNARIAAINGFSIAGKTGTAQVPNNVRGGYTNEVVHTFVGFLPANDPKIIILLKLDQPTGAPLAGTTVVPAFREFAQFLINYYHIAPDRISN</sequence>
<dbReference type="EMBL" id="MHKX01000019">
    <property type="protein sequence ID" value="OGY97990.1"/>
    <property type="molecule type" value="Genomic_DNA"/>
</dbReference>
<dbReference type="SUPFAM" id="SSF56601">
    <property type="entry name" value="beta-lactamase/transpeptidase-like"/>
    <property type="match status" value="1"/>
</dbReference>
<dbReference type="PANTHER" id="PTHR30627">
    <property type="entry name" value="PEPTIDOGLYCAN D,D-TRANSPEPTIDASE"/>
    <property type="match status" value="1"/>
</dbReference>
<feature type="domain" description="Penicillin-binding protein transpeptidase" evidence="4">
    <location>
        <begin position="220"/>
        <end position="512"/>
    </location>
</feature>
<dbReference type="Proteomes" id="UP000179059">
    <property type="component" value="Unassembled WGS sequence"/>
</dbReference>
<evidence type="ECO:0008006" key="8">
    <source>
        <dbReference type="Google" id="ProtNLM"/>
    </source>
</evidence>
<dbReference type="STRING" id="1798647.A2855_02435"/>
<keyword evidence="3" id="KW-1133">Transmembrane helix</keyword>
<dbReference type="InterPro" id="IPR050515">
    <property type="entry name" value="Beta-lactam/transpept"/>
</dbReference>
<dbReference type="GO" id="GO:0005886">
    <property type="term" value="C:plasma membrane"/>
    <property type="evidence" value="ECO:0007669"/>
    <property type="project" value="TreeGrafter"/>
</dbReference>
<evidence type="ECO:0000313" key="7">
    <source>
        <dbReference type="Proteomes" id="UP000179059"/>
    </source>
</evidence>
<dbReference type="Gene3D" id="3.40.710.10">
    <property type="entry name" value="DD-peptidase/beta-lactamase superfamily"/>
    <property type="match status" value="1"/>
</dbReference>
<comment type="subcellular location">
    <subcellularLocation>
        <location evidence="1">Membrane</location>
    </subcellularLocation>
</comment>
<evidence type="ECO:0000256" key="3">
    <source>
        <dbReference type="SAM" id="Phobius"/>
    </source>
</evidence>
<protein>
    <recommendedName>
        <fullName evidence="8">Penicillin-binding protein transpeptidase domain-containing protein</fullName>
    </recommendedName>
</protein>
<keyword evidence="3" id="KW-0812">Transmembrane</keyword>
<dbReference type="Pfam" id="PF03717">
    <property type="entry name" value="PBP_dimer"/>
    <property type="match status" value="1"/>
</dbReference>
<dbReference type="GO" id="GO:0071555">
    <property type="term" value="P:cell wall organization"/>
    <property type="evidence" value="ECO:0007669"/>
    <property type="project" value="TreeGrafter"/>
</dbReference>
<dbReference type="InterPro" id="IPR001460">
    <property type="entry name" value="PCN-bd_Tpept"/>
</dbReference>
<dbReference type="SUPFAM" id="SSF56519">
    <property type="entry name" value="Penicillin binding protein dimerisation domain"/>
    <property type="match status" value="1"/>
</dbReference>
<organism evidence="6 7">
    <name type="scientific">Candidatus Liptonbacteria bacterium RIFCSPHIGHO2_01_FULL_57_28</name>
    <dbReference type="NCBI Taxonomy" id="1798647"/>
    <lineage>
        <taxon>Bacteria</taxon>
        <taxon>Candidatus Liptoniibacteriota</taxon>
    </lineage>
</organism>
<dbReference type="InterPro" id="IPR005311">
    <property type="entry name" value="PBP_dimer"/>
</dbReference>